<protein>
    <submittedName>
        <fullName evidence="1">Uncharacterized protein</fullName>
    </submittedName>
</protein>
<proteinExistence type="predicted"/>
<dbReference type="EMBL" id="LS483469">
    <property type="protein sequence ID" value="SQI38674.1"/>
    <property type="molecule type" value="Genomic_DNA"/>
</dbReference>
<gene>
    <name evidence="1" type="ORF">NCTC12961_02634</name>
</gene>
<reference evidence="1 2" key="1">
    <citation type="submission" date="2018-06" db="EMBL/GenBank/DDBJ databases">
        <authorList>
            <consortium name="Pathogen Informatics"/>
            <person name="Doyle S."/>
        </authorList>
    </citation>
    <scope>NUCLEOTIDE SEQUENCE [LARGE SCALE GENOMIC DNA]</scope>
    <source>
        <strain evidence="1 2">NCTC12961</strain>
    </source>
</reference>
<dbReference type="Proteomes" id="UP000248897">
    <property type="component" value="Chromosome 1"/>
</dbReference>
<sequence length="35" mass="4219">MDRMIFAVIPPLLFIMNFSLKKPFIHRQNKALKPY</sequence>
<evidence type="ECO:0000313" key="2">
    <source>
        <dbReference type="Proteomes" id="UP000248897"/>
    </source>
</evidence>
<name>A0A2X4XPR6_SERPL</name>
<organism evidence="1 2">
    <name type="scientific">Serratia plymuthica</name>
    <dbReference type="NCBI Taxonomy" id="82996"/>
    <lineage>
        <taxon>Bacteria</taxon>
        <taxon>Pseudomonadati</taxon>
        <taxon>Pseudomonadota</taxon>
        <taxon>Gammaproteobacteria</taxon>
        <taxon>Enterobacterales</taxon>
        <taxon>Yersiniaceae</taxon>
        <taxon>Serratia</taxon>
    </lineage>
</organism>
<accession>A0A2X4XPR6</accession>
<evidence type="ECO:0000313" key="1">
    <source>
        <dbReference type="EMBL" id="SQI38674.1"/>
    </source>
</evidence>
<dbReference type="AlphaFoldDB" id="A0A2X4XPR6"/>